<proteinExistence type="predicted"/>
<name>A0ABY5YJP0_9DEIO</name>
<evidence type="ECO:0000313" key="1">
    <source>
        <dbReference type="EMBL" id="UWX63998.1"/>
    </source>
</evidence>
<accession>A0ABY5YJP0</accession>
<protein>
    <submittedName>
        <fullName evidence="1">Uncharacterized protein</fullName>
    </submittedName>
</protein>
<evidence type="ECO:0000313" key="2">
    <source>
        <dbReference type="Proteomes" id="UP001060261"/>
    </source>
</evidence>
<keyword evidence="2" id="KW-1185">Reference proteome</keyword>
<dbReference type="RefSeq" id="WP_260560274.1">
    <property type="nucleotide sequence ID" value="NZ_BAABEC010000020.1"/>
</dbReference>
<sequence length="66" mass="7314">MHSTPSSAALMEFLVNNYGLDPALTCRLFARALNDTSYLVAAPDQPLIHLLRVYRSAWHSAVSLKV</sequence>
<organism evidence="1 2">
    <name type="scientific">Deinococcus rubellus</name>
    <dbReference type="NCBI Taxonomy" id="1889240"/>
    <lineage>
        <taxon>Bacteria</taxon>
        <taxon>Thermotogati</taxon>
        <taxon>Deinococcota</taxon>
        <taxon>Deinococci</taxon>
        <taxon>Deinococcales</taxon>
        <taxon>Deinococcaceae</taxon>
        <taxon>Deinococcus</taxon>
    </lineage>
</organism>
<gene>
    <name evidence="1" type="ORF">N0D28_14965</name>
</gene>
<dbReference type="Proteomes" id="UP001060261">
    <property type="component" value="Chromosome"/>
</dbReference>
<dbReference type="EMBL" id="CP104213">
    <property type="protein sequence ID" value="UWX63998.1"/>
    <property type="molecule type" value="Genomic_DNA"/>
</dbReference>
<reference evidence="1" key="1">
    <citation type="submission" date="2022-09" db="EMBL/GenBank/DDBJ databases">
        <title>genome sequence of Deinococcus rubellus.</title>
        <authorList>
            <person name="Srinivasan S."/>
        </authorList>
    </citation>
    <scope>NUCLEOTIDE SEQUENCE</scope>
    <source>
        <strain evidence="1">Ant6</strain>
    </source>
</reference>